<feature type="chain" id="PRO_5034395564" evidence="2">
    <location>
        <begin position="27"/>
        <end position="678"/>
    </location>
</feature>
<feature type="compositionally biased region" description="Basic residues" evidence="1">
    <location>
        <begin position="649"/>
        <end position="662"/>
    </location>
</feature>
<evidence type="ECO:0000256" key="1">
    <source>
        <dbReference type="SAM" id="MobiDB-lite"/>
    </source>
</evidence>
<keyword evidence="2" id="KW-0732">Signal</keyword>
<organism evidence="3 4">
    <name type="scientific">Rhizoctonia solani</name>
    <dbReference type="NCBI Taxonomy" id="456999"/>
    <lineage>
        <taxon>Eukaryota</taxon>
        <taxon>Fungi</taxon>
        <taxon>Dikarya</taxon>
        <taxon>Basidiomycota</taxon>
        <taxon>Agaricomycotina</taxon>
        <taxon>Agaricomycetes</taxon>
        <taxon>Cantharellales</taxon>
        <taxon>Ceratobasidiaceae</taxon>
        <taxon>Rhizoctonia</taxon>
    </lineage>
</organism>
<evidence type="ECO:0000313" key="3">
    <source>
        <dbReference type="EMBL" id="CAE6427123.1"/>
    </source>
</evidence>
<feature type="region of interest" description="Disordered" evidence="1">
    <location>
        <begin position="628"/>
        <end position="678"/>
    </location>
</feature>
<reference evidence="3" key="1">
    <citation type="submission" date="2021-01" db="EMBL/GenBank/DDBJ databases">
        <authorList>
            <person name="Kaushik A."/>
        </authorList>
    </citation>
    <scope>NUCLEOTIDE SEQUENCE</scope>
    <source>
        <strain evidence="3">Type strain: AG8-Rh-89/</strain>
    </source>
</reference>
<dbReference type="AlphaFoldDB" id="A0A8H2XK51"/>
<name>A0A8H2XK51_9AGAM</name>
<dbReference type="Proteomes" id="UP000663850">
    <property type="component" value="Unassembled WGS sequence"/>
</dbReference>
<comment type="caution">
    <text evidence="3">The sequence shown here is derived from an EMBL/GenBank/DDBJ whole genome shotgun (WGS) entry which is preliminary data.</text>
</comment>
<proteinExistence type="predicted"/>
<feature type="region of interest" description="Disordered" evidence="1">
    <location>
        <begin position="564"/>
        <end position="584"/>
    </location>
</feature>
<feature type="signal peptide" evidence="2">
    <location>
        <begin position="1"/>
        <end position="26"/>
    </location>
</feature>
<sequence length="678" mass="73884">MSQQSPVLKKLFVLTLLCLTFMFCSSPYPSTAPLGRLPSRGDLTIPSPTVTLPSSPVSVSVSVSVPATSAPHPDPPTRSGSRIAFLIQGLTGAASRIGHSLATEVDYVKTKLSSFLVRSYLHPRVPAVRPPPTRTTPVFIPPSKTVDLTNPALPTPGHAWKKTWSTGFTEVEELVYIQPLAEDSPRDDAPKVQLGSQYFAFPSVYHIKNSSWLVPGLFSMLVGAIIVLEALAQLETLRPTLETQPRAPAQTNLDYQVANTSVPGSNQVPSRYIESGLVVVMGVRLVAALTLATSNREVLVCMSSNLIVCRASNIGLWFDAIVARDLPLLEELCANLGTTVAIVRSSIHATVYGLEASVLDAWGIDSTQDYLYSRWSIRVHVQATHTLHSPCTPTLSYVDSQSQAPNLVVTRTPIHICAGGGHMYSSWTVQCILPSSLFMRNCRPDRNEVTGREWNTVVQSRIDWYILGLILRNFSTCPRLSATPAPLSVERGGCPLDPGHAPFERLVRVGGLSLDYHLVTLLVVKVIVIPDSTFTLLLFGRNIPTKCTNSSPLCRGLMIERVSQSADPPAEEIRPSNPNPVLKHRARQAIRPGYGIYRPPPVQATLTSDRQLERGGAGQRVLGHVEQDARATEAQTCPDQDEGAEGSRRRTRRGGRRAKGRKERQGDARSSCEGSRGD</sequence>
<gene>
    <name evidence="3" type="ORF">RDB_LOCUS15740</name>
</gene>
<dbReference type="EMBL" id="CAJMWZ010000860">
    <property type="protein sequence ID" value="CAE6427123.1"/>
    <property type="molecule type" value="Genomic_DNA"/>
</dbReference>
<protein>
    <submittedName>
        <fullName evidence="3">Uncharacterized protein</fullName>
    </submittedName>
</protein>
<accession>A0A8H2XK51</accession>
<evidence type="ECO:0000313" key="4">
    <source>
        <dbReference type="Proteomes" id="UP000663850"/>
    </source>
</evidence>
<evidence type="ECO:0000256" key="2">
    <source>
        <dbReference type="SAM" id="SignalP"/>
    </source>
</evidence>